<proteinExistence type="predicted"/>
<dbReference type="SMART" id="SM00717">
    <property type="entry name" value="SANT"/>
    <property type="match status" value="1"/>
</dbReference>
<gene>
    <name evidence="6" type="ORF">G2W53_011382</name>
</gene>
<dbReference type="PROSITE" id="PS51293">
    <property type="entry name" value="SANT"/>
    <property type="match status" value="1"/>
</dbReference>
<feature type="compositionally biased region" description="Acidic residues" evidence="3">
    <location>
        <begin position="800"/>
        <end position="812"/>
    </location>
</feature>
<dbReference type="CDD" id="cd00167">
    <property type="entry name" value="SANT"/>
    <property type="match status" value="1"/>
</dbReference>
<feature type="region of interest" description="Disordered" evidence="3">
    <location>
        <begin position="47"/>
        <end position="102"/>
    </location>
</feature>
<feature type="region of interest" description="Disordered" evidence="3">
    <location>
        <begin position="397"/>
        <end position="420"/>
    </location>
</feature>
<accession>A0A834X1N8</accession>
<dbReference type="AlphaFoldDB" id="A0A834X1N8"/>
<evidence type="ECO:0000313" key="7">
    <source>
        <dbReference type="Proteomes" id="UP000634136"/>
    </source>
</evidence>
<dbReference type="InterPro" id="IPR017930">
    <property type="entry name" value="Myb_dom"/>
</dbReference>
<feature type="compositionally biased region" description="Polar residues" evidence="3">
    <location>
        <begin position="822"/>
        <end position="832"/>
    </location>
</feature>
<dbReference type="InterPro" id="IPR009057">
    <property type="entry name" value="Homeodomain-like_sf"/>
</dbReference>
<feature type="compositionally biased region" description="Basic residues" evidence="3">
    <location>
        <begin position="555"/>
        <end position="567"/>
    </location>
</feature>
<dbReference type="Pfam" id="PF15963">
    <property type="entry name" value="Myb_DNA-bind_7"/>
    <property type="match status" value="1"/>
</dbReference>
<dbReference type="GO" id="GO:0070898">
    <property type="term" value="P:RNA polymerase III preinitiation complex assembly"/>
    <property type="evidence" value="ECO:0007669"/>
    <property type="project" value="TreeGrafter"/>
</dbReference>
<name>A0A834X1N8_9FABA</name>
<evidence type="ECO:0000256" key="1">
    <source>
        <dbReference type="ARBA" id="ARBA00004123"/>
    </source>
</evidence>
<dbReference type="GO" id="GO:0000126">
    <property type="term" value="C:transcription factor TFIIIB complex"/>
    <property type="evidence" value="ECO:0007669"/>
    <property type="project" value="TreeGrafter"/>
</dbReference>
<evidence type="ECO:0000259" key="4">
    <source>
        <dbReference type="PROSITE" id="PS51293"/>
    </source>
</evidence>
<feature type="region of interest" description="Disordered" evidence="3">
    <location>
        <begin position="779"/>
        <end position="856"/>
    </location>
</feature>
<feature type="compositionally biased region" description="Basic and acidic residues" evidence="3">
    <location>
        <begin position="779"/>
        <end position="791"/>
    </location>
</feature>
<dbReference type="GO" id="GO:0001156">
    <property type="term" value="F:TFIIIC-class transcription factor complex binding"/>
    <property type="evidence" value="ECO:0007669"/>
    <property type="project" value="TreeGrafter"/>
</dbReference>
<comment type="subcellular location">
    <subcellularLocation>
        <location evidence="1">Nucleus</location>
    </subcellularLocation>
</comment>
<feature type="region of interest" description="Disordered" evidence="3">
    <location>
        <begin position="468"/>
        <end position="616"/>
    </location>
</feature>
<dbReference type="EMBL" id="JAAIUW010000004">
    <property type="protein sequence ID" value="KAF7836523.1"/>
    <property type="molecule type" value="Genomic_DNA"/>
</dbReference>
<protein>
    <submittedName>
        <fullName evidence="6">Transcription factor TFIIIB component B</fullName>
    </submittedName>
</protein>
<dbReference type="Proteomes" id="UP000634136">
    <property type="component" value="Unassembled WGS sequence"/>
</dbReference>
<dbReference type="PANTHER" id="PTHR22929">
    <property type="entry name" value="RNA POLYMERASE III TRANSCRIPTION INITIATION FACTOR B"/>
    <property type="match status" value="1"/>
</dbReference>
<dbReference type="PANTHER" id="PTHR22929:SF0">
    <property type="entry name" value="TRANSCRIPTION FACTOR TFIIIB COMPONENT B'' HOMOLOG"/>
    <property type="match status" value="1"/>
</dbReference>
<keyword evidence="2" id="KW-0539">Nucleus</keyword>
<dbReference type="InterPro" id="IPR039467">
    <property type="entry name" value="TFIIIB_B''_Myb"/>
</dbReference>
<keyword evidence="7" id="KW-1185">Reference proteome</keyword>
<sequence>MDPFDDVFPEVPIARARVGGKFVPKAKSKQVPRKEISTLEHATLCNDGKNEHATSSSTTSDTVVNTPNKCSNPVDSTTSAKEFLKSSHSSPVKNTTNPELGNLQQINVHGDNAVLEDTLHSTIAASEVNSDWNSTNFPKAVNEADAIGSDVGLETDIIPGNNLRNASSTIIETEEPSKNWEGEGPFRDGNKSSEPIDISLQVGPDVGSKSASDYKVAMLENVHSNSNFERAGEAESAEFELDPFSNTLPDPGIKNVRKFQPKIKPRPRVSTAAVIASGSCNEILRTTDASNDFDRTTCTNMPFSEDKGSMAAVIPSLSNSPSAMLSEVAVHNGARDWPSSIGKSAGETADIFSGLESLDDFLTQAATGTAQVQKCPDYNTTQDSLNFKEAAVFNEGDTHTNSGRSGTEEVVGSNPTHPLDDTVDYSSMKSGQDSTFEIPVHEEPTNAADSPTFGDFLHVEDVSGGKVYVSQDASDKEKDATILTPPENHEKSSAVGEKDKVGKASRQLRKRATCKPVNPVENEDVEEDDLDPTYNSNVDELEEHDDECGLDNASNKKRAPNTKKKSAARNGKPPQKRKRAKKDLDRPTKEPPKKFSHSTRRRKRCVDKALLETPEDELDPQTLRIKDIILLAEYRERIAKKEATTSKPSSNNERDGGSLQEDAAPNDEIFGSGDERGSDDDQASERVPLASTLFNYQSFMDKTPSGKWTKQDTELFYEAVRQFGTDFSMVQQLFPGRTRHQIKLKYKKEERQHPLQLSDAVNNRGKDLSHFKSVIERLKQASAKSEQDPSRDASVGMTGEEVEDLTPDANEEEVPKSEQEAPVQNQEDNGSSHIPEKSDESEDDDFQRWCQYKSDY</sequence>
<feature type="compositionally biased region" description="Basic and acidic residues" evidence="3">
    <location>
        <begin position="175"/>
        <end position="191"/>
    </location>
</feature>
<feature type="domain" description="SANT" evidence="4">
    <location>
        <begin position="703"/>
        <end position="751"/>
    </location>
</feature>
<feature type="compositionally biased region" description="Basic and acidic residues" evidence="3">
    <location>
        <begin position="487"/>
        <end position="502"/>
    </location>
</feature>
<feature type="region of interest" description="Disordered" evidence="3">
    <location>
        <begin position="641"/>
        <end position="684"/>
    </location>
</feature>
<evidence type="ECO:0000259" key="5">
    <source>
        <dbReference type="PROSITE" id="PS51294"/>
    </source>
</evidence>
<organism evidence="6 7">
    <name type="scientific">Senna tora</name>
    <dbReference type="NCBI Taxonomy" id="362788"/>
    <lineage>
        <taxon>Eukaryota</taxon>
        <taxon>Viridiplantae</taxon>
        <taxon>Streptophyta</taxon>
        <taxon>Embryophyta</taxon>
        <taxon>Tracheophyta</taxon>
        <taxon>Spermatophyta</taxon>
        <taxon>Magnoliopsida</taxon>
        <taxon>eudicotyledons</taxon>
        <taxon>Gunneridae</taxon>
        <taxon>Pentapetalae</taxon>
        <taxon>rosids</taxon>
        <taxon>fabids</taxon>
        <taxon>Fabales</taxon>
        <taxon>Fabaceae</taxon>
        <taxon>Caesalpinioideae</taxon>
        <taxon>Cassia clade</taxon>
        <taxon>Senna</taxon>
    </lineage>
</organism>
<evidence type="ECO:0000313" key="6">
    <source>
        <dbReference type="EMBL" id="KAF7836523.1"/>
    </source>
</evidence>
<feature type="compositionally biased region" description="Basic and acidic residues" evidence="3">
    <location>
        <begin position="582"/>
        <end position="593"/>
    </location>
</feature>
<dbReference type="InterPro" id="IPR001005">
    <property type="entry name" value="SANT/Myb"/>
</dbReference>
<evidence type="ECO:0000256" key="2">
    <source>
        <dbReference type="ARBA" id="ARBA00023242"/>
    </source>
</evidence>
<dbReference type="SUPFAM" id="SSF46689">
    <property type="entry name" value="Homeodomain-like"/>
    <property type="match status" value="1"/>
</dbReference>
<feature type="compositionally biased region" description="Polar residues" evidence="3">
    <location>
        <begin position="63"/>
        <end position="102"/>
    </location>
</feature>
<feature type="compositionally biased region" description="Acidic residues" evidence="3">
    <location>
        <begin position="521"/>
        <end position="531"/>
    </location>
</feature>
<dbReference type="GO" id="GO:0005634">
    <property type="term" value="C:nucleus"/>
    <property type="evidence" value="ECO:0007669"/>
    <property type="project" value="UniProtKB-SubCell"/>
</dbReference>
<comment type="caution">
    <text evidence="6">The sequence shown here is derived from an EMBL/GenBank/DDBJ whole genome shotgun (WGS) entry which is preliminary data.</text>
</comment>
<dbReference type="Gene3D" id="1.10.10.60">
    <property type="entry name" value="Homeodomain-like"/>
    <property type="match status" value="1"/>
</dbReference>
<evidence type="ECO:0000256" key="3">
    <source>
        <dbReference type="SAM" id="MobiDB-lite"/>
    </source>
</evidence>
<reference evidence="6" key="1">
    <citation type="submission" date="2020-09" db="EMBL/GenBank/DDBJ databases">
        <title>Genome-Enabled Discovery of Anthraquinone Biosynthesis in Senna tora.</title>
        <authorList>
            <person name="Kang S.-H."/>
            <person name="Pandey R.P."/>
            <person name="Lee C.-M."/>
            <person name="Sim J.-S."/>
            <person name="Jeong J.-T."/>
            <person name="Choi B.-S."/>
            <person name="Jung M."/>
            <person name="Ginzburg D."/>
            <person name="Zhao K."/>
            <person name="Won S.Y."/>
            <person name="Oh T.-J."/>
            <person name="Yu Y."/>
            <person name="Kim N.-H."/>
            <person name="Lee O.R."/>
            <person name="Lee T.-H."/>
            <person name="Bashyal P."/>
            <person name="Kim T.-S."/>
            <person name="Lee W.-H."/>
            <person name="Kawkins C."/>
            <person name="Kim C.-K."/>
            <person name="Kim J.S."/>
            <person name="Ahn B.O."/>
            <person name="Rhee S.Y."/>
            <person name="Sohng J.K."/>
        </authorList>
    </citation>
    <scope>NUCLEOTIDE SEQUENCE</scope>
    <source>
        <tissue evidence="6">Leaf</tissue>
    </source>
</reference>
<feature type="compositionally biased region" description="Acidic residues" evidence="3">
    <location>
        <begin position="539"/>
        <end position="549"/>
    </location>
</feature>
<dbReference type="OrthoDB" id="272624at2759"/>
<dbReference type="PROSITE" id="PS51294">
    <property type="entry name" value="HTH_MYB"/>
    <property type="match status" value="1"/>
</dbReference>
<feature type="compositionally biased region" description="Basic residues" evidence="3">
    <location>
        <begin position="594"/>
        <end position="605"/>
    </location>
</feature>
<feature type="region of interest" description="Disordered" evidence="3">
    <location>
        <begin position="173"/>
        <end position="196"/>
    </location>
</feature>
<dbReference type="InterPro" id="IPR017884">
    <property type="entry name" value="SANT_dom"/>
</dbReference>
<feature type="domain" description="HTH myb-type" evidence="5">
    <location>
        <begin position="700"/>
        <end position="756"/>
    </location>
</feature>